<feature type="compositionally biased region" description="Basic and acidic residues" evidence="1">
    <location>
        <begin position="596"/>
        <end position="605"/>
    </location>
</feature>
<dbReference type="EMBL" id="UOFJ01000130">
    <property type="protein sequence ID" value="VAW64400.1"/>
    <property type="molecule type" value="Genomic_DNA"/>
</dbReference>
<organism evidence="2">
    <name type="scientific">hydrothermal vent metagenome</name>
    <dbReference type="NCBI Taxonomy" id="652676"/>
    <lineage>
        <taxon>unclassified sequences</taxon>
        <taxon>metagenomes</taxon>
        <taxon>ecological metagenomes</taxon>
    </lineage>
</organism>
<sequence>MKLNVPEQIAPGKDDFPNHPRKVKKWLTELKRANMGDFTRKIYTGLLSLNRQSMSAKHRLENMEILREPSRHIFNQLHKHFINRSLPLPEKSLKIIHLNQALLNEMAIGYKVLIFESANNLVKFNPDIAQLACERALHYYSELLLRSSQVYSSLEKGTWWDIHRIYAYAELKTLHQKTIRDAELANEATTIENYYKQILLFSLARPNALRQSDTERLFKSITEWAKLTRISSTPNKNEFNRYFISKLDGDLPPNCVSEEDLKSLQHIRLIDTSKLVDQLHKTDAGNNDFSAAVSFGNNVSQETMRTLISSWSLCAKRRFSRAERVDNMKVSIGLNPIFNSLSSETTAPSSPKKTGKIFSLQSIPENRTTSKDIFSHQDPTYFITHPDMKSSDNRSANAWDMVAKGRALTDSYAHELQEHEKTVGEIIREDPDLHWQITNVSAGGYCLHWDSKHPSRALVGELISIREKEPDNTWQWRVGVIRWMHYTRKTGLEIGVQVLSPKVISCTVQRLQKKNEEPFNCLMLPGIKPIQQPSTLLLPAHAFHRADPLTLRVYERDMNIKLGTVREHTGSFTQFQFTQKNTKNKPNSTSNNSGGDTEKPGKQDNDNFDSIWSSL</sequence>
<reference evidence="2" key="1">
    <citation type="submission" date="2018-06" db="EMBL/GenBank/DDBJ databases">
        <authorList>
            <person name="Zhirakovskaya E."/>
        </authorList>
    </citation>
    <scope>NUCLEOTIDE SEQUENCE</scope>
</reference>
<proteinExistence type="predicted"/>
<protein>
    <submittedName>
        <fullName evidence="2">DnaK-related protein</fullName>
    </submittedName>
</protein>
<name>A0A3B0XID6_9ZZZZ</name>
<feature type="compositionally biased region" description="Low complexity" evidence="1">
    <location>
        <begin position="578"/>
        <end position="593"/>
    </location>
</feature>
<gene>
    <name evidence="2" type="ORF">MNBD_GAMMA10-2467</name>
</gene>
<evidence type="ECO:0000313" key="2">
    <source>
        <dbReference type="EMBL" id="VAW64400.1"/>
    </source>
</evidence>
<feature type="region of interest" description="Disordered" evidence="1">
    <location>
        <begin position="575"/>
        <end position="615"/>
    </location>
</feature>
<evidence type="ECO:0000256" key="1">
    <source>
        <dbReference type="SAM" id="MobiDB-lite"/>
    </source>
</evidence>
<dbReference type="AlphaFoldDB" id="A0A3B0XID6"/>
<accession>A0A3B0XID6</accession>